<dbReference type="PANTHER" id="PTHR12419:SF11">
    <property type="entry name" value="OTU DOMAIN-CONTAINING PROTEIN DDB_G0284757"/>
    <property type="match status" value="1"/>
</dbReference>
<comment type="caution">
    <text evidence="4">The sequence shown here is derived from an EMBL/GenBank/DDBJ whole genome shotgun (WGS) entry which is preliminary data.</text>
</comment>
<dbReference type="InterPro" id="IPR038765">
    <property type="entry name" value="Papain-like_cys_pep_sf"/>
</dbReference>
<feature type="domain" description="OTU" evidence="3">
    <location>
        <begin position="135"/>
        <end position="262"/>
    </location>
</feature>
<reference evidence="5" key="1">
    <citation type="journal article" date="2017" name="bioRxiv">
        <title>Comparative analysis of the genomes of Stylophora pistillata and Acropora digitifera provides evidence for extensive differences between species of corals.</title>
        <authorList>
            <person name="Voolstra C.R."/>
            <person name="Li Y."/>
            <person name="Liew Y.J."/>
            <person name="Baumgarten S."/>
            <person name="Zoccola D."/>
            <person name="Flot J.-F."/>
            <person name="Tambutte S."/>
            <person name="Allemand D."/>
            <person name="Aranda M."/>
        </authorList>
    </citation>
    <scope>NUCLEOTIDE SEQUENCE [LARGE SCALE GENOMIC DNA]</scope>
</reference>
<dbReference type="PROSITE" id="PS50802">
    <property type="entry name" value="OTU"/>
    <property type="match status" value="1"/>
</dbReference>
<dbReference type="Gene3D" id="3.90.70.80">
    <property type="match status" value="1"/>
</dbReference>
<dbReference type="EMBL" id="LSMT01000692">
    <property type="protein sequence ID" value="PFX15055.1"/>
    <property type="molecule type" value="Genomic_DNA"/>
</dbReference>
<evidence type="ECO:0000313" key="4">
    <source>
        <dbReference type="EMBL" id="PFX15055.1"/>
    </source>
</evidence>
<keyword evidence="5" id="KW-1185">Reference proteome</keyword>
<dbReference type="GO" id="GO:0016579">
    <property type="term" value="P:protein deubiquitination"/>
    <property type="evidence" value="ECO:0007669"/>
    <property type="project" value="TreeGrafter"/>
</dbReference>
<feature type="compositionally biased region" description="Basic and acidic residues" evidence="2">
    <location>
        <begin position="400"/>
        <end position="419"/>
    </location>
</feature>
<dbReference type="CDD" id="cd22758">
    <property type="entry name" value="OTU_232R-like"/>
    <property type="match status" value="1"/>
</dbReference>
<dbReference type="Proteomes" id="UP000225706">
    <property type="component" value="Unassembled WGS sequence"/>
</dbReference>
<feature type="region of interest" description="Disordered" evidence="2">
    <location>
        <begin position="351"/>
        <end position="419"/>
    </location>
</feature>
<evidence type="ECO:0000256" key="1">
    <source>
        <dbReference type="SAM" id="Coils"/>
    </source>
</evidence>
<keyword evidence="1" id="KW-0175">Coiled coil</keyword>
<accession>A0A2B4RFK6</accession>
<feature type="region of interest" description="Disordered" evidence="2">
    <location>
        <begin position="276"/>
        <end position="305"/>
    </location>
</feature>
<dbReference type="Pfam" id="PF02338">
    <property type="entry name" value="OTU"/>
    <property type="match status" value="1"/>
</dbReference>
<feature type="region of interest" description="Disordered" evidence="2">
    <location>
        <begin position="1"/>
        <end position="56"/>
    </location>
</feature>
<evidence type="ECO:0000313" key="5">
    <source>
        <dbReference type="Proteomes" id="UP000225706"/>
    </source>
</evidence>
<dbReference type="InterPro" id="IPR050704">
    <property type="entry name" value="Peptidase_C85-like"/>
</dbReference>
<dbReference type="GO" id="GO:0004843">
    <property type="term" value="F:cysteine-type deubiquitinase activity"/>
    <property type="evidence" value="ECO:0007669"/>
    <property type="project" value="TreeGrafter"/>
</dbReference>
<sequence length="419" mass="48076">MKATHPKLLQDSSLVHRVVESEKPKKSTSKRSAENSGLEDCEEENSVAASKKGEKTSWTKKFKAMKSALEAARERIQRSDEMEERIQELEGTRQSSRTLFPLFAAKTSYKVAIPESKCLFGKSASCSPTAASVAPRMALRCGGGDCFFKSVSHQLYGDSHHHLEIRSAGIQYMRDNPERFIESVLDSSWSQSISNMSRPGTWADHIIIQAVADSMKLRIHIIESNPNFTEMTLVEATSLTQNPRCIYIGHIYELHYISTFPTLAESSTNQVCSQKTHLNSSDSTNKFKRKSNYTVSRPKNSRMPENINRVEDLGNIHDSVYENMLHEQASATKTKKRKKREQNATYMREYRASIASTEENEKQSAYRKQYRSSNPENKRKHSEYMKQYRSSNPENKRKHSEYMKQYRASDPENKRKNNE</sequence>
<dbReference type="SUPFAM" id="SSF54001">
    <property type="entry name" value="Cysteine proteinases"/>
    <property type="match status" value="1"/>
</dbReference>
<dbReference type="InterPro" id="IPR003323">
    <property type="entry name" value="OTU_dom"/>
</dbReference>
<organism evidence="4 5">
    <name type="scientific">Stylophora pistillata</name>
    <name type="common">Smooth cauliflower coral</name>
    <dbReference type="NCBI Taxonomy" id="50429"/>
    <lineage>
        <taxon>Eukaryota</taxon>
        <taxon>Metazoa</taxon>
        <taxon>Cnidaria</taxon>
        <taxon>Anthozoa</taxon>
        <taxon>Hexacorallia</taxon>
        <taxon>Scleractinia</taxon>
        <taxon>Astrocoeniina</taxon>
        <taxon>Pocilloporidae</taxon>
        <taxon>Stylophora</taxon>
    </lineage>
</organism>
<proteinExistence type="predicted"/>
<gene>
    <name evidence="4" type="primary">IIV3-084L</name>
    <name evidence="4" type="ORF">AWC38_SpisGene20753</name>
</gene>
<dbReference type="AlphaFoldDB" id="A0A2B4RFK6"/>
<evidence type="ECO:0000259" key="3">
    <source>
        <dbReference type="PROSITE" id="PS50802"/>
    </source>
</evidence>
<feature type="coiled-coil region" evidence="1">
    <location>
        <begin position="69"/>
        <end position="99"/>
    </location>
</feature>
<protein>
    <submittedName>
        <fullName evidence="4">Putative ubiquitin thioesterase</fullName>
    </submittedName>
</protein>
<evidence type="ECO:0000256" key="2">
    <source>
        <dbReference type="SAM" id="MobiDB-lite"/>
    </source>
</evidence>
<name>A0A2B4RFK6_STYPI</name>
<dbReference type="PANTHER" id="PTHR12419">
    <property type="entry name" value="OTU DOMAIN CONTAINING PROTEIN"/>
    <property type="match status" value="1"/>
</dbReference>
<dbReference type="OrthoDB" id="5987807at2759"/>